<dbReference type="Proteomes" id="UP001595443">
    <property type="component" value="Unassembled WGS sequence"/>
</dbReference>
<accession>A0ABV7AJ31</accession>
<gene>
    <name evidence="1" type="ORF">ACFOES_13450</name>
</gene>
<organism evidence="1 2">
    <name type="scientific">Acidimangrovimonas pyrenivorans</name>
    <dbReference type="NCBI Taxonomy" id="2030798"/>
    <lineage>
        <taxon>Bacteria</taxon>
        <taxon>Pseudomonadati</taxon>
        <taxon>Pseudomonadota</taxon>
        <taxon>Alphaproteobacteria</taxon>
        <taxon>Rhodobacterales</taxon>
        <taxon>Paracoccaceae</taxon>
        <taxon>Acidimangrovimonas</taxon>
    </lineage>
</organism>
<proteinExistence type="predicted"/>
<dbReference type="RefSeq" id="WP_377833811.1">
    <property type="nucleotide sequence ID" value="NZ_JBHRSK010000010.1"/>
</dbReference>
<keyword evidence="2" id="KW-1185">Reference proteome</keyword>
<evidence type="ECO:0000313" key="2">
    <source>
        <dbReference type="Proteomes" id="UP001595443"/>
    </source>
</evidence>
<dbReference type="EMBL" id="JBHRSK010000010">
    <property type="protein sequence ID" value="MFC2969105.1"/>
    <property type="molecule type" value="Genomic_DNA"/>
</dbReference>
<reference evidence="2" key="1">
    <citation type="journal article" date="2019" name="Int. J. Syst. Evol. Microbiol.">
        <title>The Global Catalogue of Microorganisms (GCM) 10K type strain sequencing project: providing services to taxonomists for standard genome sequencing and annotation.</title>
        <authorList>
            <consortium name="The Broad Institute Genomics Platform"/>
            <consortium name="The Broad Institute Genome Sequencing Center for Infectious Disease"/>
            <person name="Wu L."/>
            <person name="Ma J."/>
        </authorList>
    </citation>
    <scope>NUCLEOTIDE SEQUENCE [LARGE SCALE GENOMIC DNA]</scope>
    <source>
        <strain evidence="2">KCTC 62192</strain>
    </source>
</reference>
<protein>
    <submittedName>
        <fullName evidence="1">Propanediol utilization protein</fullName>
    </submittedName>
</protein>
<evidence type="ECO:0000313" key="1">
    <source>
        <dbReference type="EMBL" id="MFC2969105.1"/>
    </source>
</evidence>
<comment type="caution">
    <text evidence="1">The sequence shown here is derived from an EMBL/GenBank/DDBJ whole genome shotgun (WGS) entry which is preliminary data.</text>
</comment>
<sequence>MRLSGARASVAGHFGELLQGRLGPAGPVALVSLPCPALRVTAWLRPDRRLRLHSPQRLIRLSDARRLLTDLGLAPRGAVALRADMPPGGGAGASTAALVALARCAAPGLAPATIARACHAVEGATDPLMFARSEGLLWASRAARVLGPLPALPAFDILGGFLGPARRTDPADCAFPDISDLLAPWSEAAARSDLPALARLATLSAERTLALRGPAGDPTAALARSLGALGIVIAHTGSARGLIFAPGTRPESARATLRRAGFHGLVHFRAGGHG</sequence>
<name>A0ABV7AJ31_9RHOB</name>